<dbReference type="EMBL" id="DWUV01000007">
    <property type="protein sequence ID" value="HJD32962.1"/>
    <property type="molecule type" value="Genomic_DNA"/>
</dbReference>
<dbReference type="AlphaFoldDB" id="A0A9D2R312"/>
<name>A0A9D2R312_9FIRM</name>
<gene>
    <name evidence="1" type="ORF">H9911_00290</name>
</gene>
<evidence type="ECO:0000313" key="1">
    <source>
        <dbReference type="EMBL" id="HJD32962.1"/>
    </source>
</evidence>
<reference evidence="1" key="1">
    <citation type="journal article" date="2021" name="PeerJ">
        <title>Extensive microbial diversity within the chicken gut microbiome revealed by metagenomics and culture.</title>
        <authorList>
            <person name="Gilroy R."/>
            <person name="Ravi A."/>
            <person name="Getino M."/>
            <person name="Pursley I."/>
            <person name="Horton D.L."/>
            <person name="Alikhan N.F."/>
            <person name="Baker D."/>
            <person name="Gharbi K."/>
            <person name="Hall N."/>
            <person name="Watson M."/>
            <person name="Adriaenssens E.M."/>
            <person name="Foster-Nyarko E."/>
            <person name="Jarju S."/>
            <person name="Secka A."/>
            <person name="Antonio M."/>
            <person name="Oren A."/>
            <person name="Chaudhuri R.R."/>
            <person name="La Ragione R."/>
            <person name="Hildebrand F."/>
            <person name="Pallen M.J."/>
        </authorList>
    </citation>
    <scope>NUCLEOTIDE SEQUENCE</scope>
    <source>
        <strain evidence="1">ChiGjej3B3-11674</strain>
    </source>
</reference>
<reference evidence="1" key="2">
    <citation type="submission" date="2021-04" db="EMBL/GenBank/DDBJ databases">
        <authorList>
            <person name="Gilroy R."/>
        </authorList>
    </citation>
    <scope>NUCLEOTIDE SEQUENCE</scope>
    <source>
        <strain evidence="1">ChiGjej3B3-11674</strain>
    </source>
</reference>
<protein>
    <submittedName>
        <fullName evidence="1">Uncharacterized protein</fullName>
    </submittedName>
</protein>
<proteinExistence type="predicted"/>
<sequence length="204" mass="24093">MNLLIEKFEQLKEIDDNWAQTVREEQKNDTPPENKELVRAFNELFSAARETYKRDAKQTESVFKTYMADDSSWLLEDVISSLEIFFEVSELRKMQSSDEKKAKKVIDYLFDNAIVYFDRQFANAYDELGFETQDSLYNTARVLDGLIGYYIRQHLSPKAMKRDLRMETEFGEEVCGYLVHKISENYHTLQMNTLMDMIRVDNPS</sequence>
<comment type="caution">
    <text evidence="1">The sequence shown here is derived from an EMBL/GenBank/DDBJ whole genome shotgun (WGS) entry which is preliminary data.</text>
</comment>
<dbReference type="Proteomes" id="UP000823897">
    <property type="component" value="Unassembled WGS sequence"/>
</dbReference>
<accession>A0A9D2R312</accession>
<evidence type="ECO:0000313" key="2">
    <source>
        <dbReference type="Proteomes" id="UP000823897"/>
    </source>
</evidence>
<organism evidence="1 2">
    <name type="scientific">Candidatus Mediterraneibacter tabaqchaliae</name>
    <dbReference type="NCBI Taxonomy" id="2838689"/>
    <lineage>
        <taxon>Bacteria</taxon>
        <taxon>Bacillati</taxon>
        <taxon>Bacillota</taxon>
        <taxon>Clostridia</taxon>
        <taxon>Lachnospirales</taxon>
        <taxon>Lachnospiraceae</taxon>
        <taxon>Mediterraneibacter</taxon>
    </lineage>
</organism>